<dbReference type="PANTHER" id="PTHR45138:SF9">
    <property type="entry name" value="DIGUANYLATE CYCLASE DGCM-RELATED"/>
    <property type="match status" value="1"/>
</dbReference>
<keyword evidence="3" id="KW-0812">Transmembrane</keyword>
<proteinExistence type="predicted"/>
<dbReference type="InterPro" id="IPR043128">
    <property type="entry name" value="Rev_trsase/Diguanyl_cyclase"/>
</dbReference>
<keyword evidence="6" id="KW-1185">Reference proteome</keyword>
<accession>A0A1H1CY03</accession>
<reference evidence="6" key="1">
    <citation type="submission" date="2016-10" db="EMBL/GenBank/DDBJ databases">
        <authorList>
            <person name="Varghese N."/>
            <person name="Submissions S."/>
        </authorList>
    </citation>
    <scope>NUCLEOTIDE SEQUENCE [LARGE SCALE GENOMIC DNA]</scope>
    <source>
        <strain evidence="6">DUS833</strain>
    </source>
</reference>
<dbReference type="Pfam" id="PF22588">
    <property type="entry name" value="dCache_1_like"/>
    <property type="match status" value="1"/>
</dbReference>
<gene>
    <name evidence="5" type="ORF">SAMN05445850_1432</name>
</gene>
<sequence length="505" mass="55271">MIHKRKARFRVLIARARRWRMPRDGVIYAGCGVVLAMLALCGYALYQSREDAIARALDSTRDVATITERDIARNFELYALSLQAVADGLRRPGVLDSPRLRREILFDRAATGQYVGAMVVIDALGNVVIDSDSDVPRGGNLSDRPYFRIHREAPDLGLDVSAPYNSRLRPGSRSIALSRRLSRPDGSFAGIVALGIDQEYFTSLFADLRIGQHGSVSIVRTDGTIIVRRPDDRHVTGSDISKTAFFQHLLAKDEGSLIASSPLDGAERLYSFRRIPQLPLIVLVAEATDDIYAGWWGRALTIGSLMLIFGIGVIVLAAWLGAELRRRQRVEHELERLAGTDGLTGLPNRRALCETLEREWLRARRTGSVLSLLFVDIDHFKAYNDTYGHQAGDVALTAVARCIRRVIQRPGDCVGRYGGEEFVVVLPDTDAAGAGVVGENIRVAIGELGIAHQGGEFGRVTVSIGATTSRSDRVTDVSVVVRAADEALYTAKARGRNRVAQMGVG</sequence>
<dbReference type="Gene3D" id="3.30.450.20">
    <property type="entry name" value="PAS domain"/>
    <property type="match status" value="2"/>
</dbReference>
<dbReference type="AlphaFoldDB" id="A0A1H1CY03"/>
<dbReference type="InterPro" id="IPR000160">
    <property type="entry name" value="GGDEF_dom"/>
</dbReference>
<feature type="transmembrane region" description="Helical" evidence="3">
    <location>
        <begin position="295"/>
        <end position="320"/>
    </location>
</feature>
<dbReference type="GO" id="GO:0005886">
    <property type="term" value="C:plasma membrane"/>
    <property type="evidence" value="ECO:0007669"/>
    <property type="project" value="TreeGrafter"/>
</dbReference>
<evidence type="ECO:0000256" key="2">
    <source>
        <dbReference type="ARBA" id="ARBA00034247"/>
    </source>
</evidence>
<dbReference type="STRING" id="157910.SAMN05445850_1432"/>
<dbReference type="PROSITE" id="PS50887">
    <property type="entry name" value="GGDEF"/>
    <property type="match status" value="1"/>
</dbReference>
<dbReference type="CDD" id="cd12915">
    <property type="entry name" value="PDC2_DGC_like"/>
    <property type="match status" value="1"/>
</dbReference>
<dbReference type="SUPFAM" id="SSF55073">
    <property type="entry name" value="Nucleotide cyclase"/>
    <property type="match status" value="1"/>
</dbReference>
<dbReference type="GO" id="GO:0043709">
    <property type="term" value="P:cell adhesion involved in single-species biofilm formation"/>
    <property type="evidence" value="ECO:0007669"/>
    <property type="project" value="TreeGrafter"/>
</dbReference>
<name>A0A1H1CY03_9BURK</name>
<dbReference type="Gene3D" id="3.30.70.270">
    <property type="match status" value="1"/>
</dbReference>
<dbReference type="EC" id="2.7.7.65" evidence="1"/>
<evidence type="ECO:0000256" key="1">
    <source>
        <dbReference type="ARBA" id="ARBA00012528"/>
    </source>
</evidence>
<feature type="transmembrane region" description="Helical" evidence="3">
    <location>
        <begin position="25"/>
        <end position="46"/>
    </location>
</feature>
<evidence type="ECO:0000256" key="3">
    <source>
        <dbReference type="SAM" id="Phobius"/>
    </source>
</evidence>
<dbReference type="GO" id="GO:1902201">
    <property type="term" value="P:negative regulation of bacterial-type flagellum-dependent cell motility"/>
    <property type="evidence" value="ECO:0007669"/>
    <property type="project" value="TreeGrafter"/>
</dbReference>
<feature type="domain" description="GGDEF" evidence="4">
    <location>
        <begin position="368"/>
        <end position="504"/>
    </location>
</feature>
<evidence type="ECO:0000313" key="6">
    <source>
        <dbReference type="Proteomes" id="UP000199365"/>
    </source>
</evidence>
<dbReference type="CDD" id="cd12914">
    <property type="entry name" value="PDC1_DGC_like"/>
    <property type="match status" value="1"/>
</dbReference>
<dbReference type="Proteomes" id="UP000199365">
    <property type="component" value="Unassembled WGS sequence"/>
</dbReference>
<dbReference type="EMBL" id="FNKX01000001">
    <property type="protein sequence ID" value="SDQ69082.1"/>
    <property type="molecule type" value="Genomic_DNA"/>
</dbReference>
<dbReference type="PANTHER" id="PTHR45138">
    <property type="entry name" value="REGULATORY COMPONENTS OF SENSORY TRANSDUCTION SYSTEM"/>
    <property type="match status" value="1"/>
</dbReference>
<dbReference type="FunFam" id="3.30.70.270:FF:000001">
    <property type="entry name" value="Diguanylate cyclase domain protein"/>
    <property type="match status" value="1"/>
</dbReference>
<comment type="catalytic activity">
    <reaction evidence="2">
        <text>2 GTP = 3',3'-c-di-GMP + 2 diphosphate</text>
        <dbReference type="Rhea" id="RHEA:24898"/>
        <dbReference type="ChEBI" id="CHEBI:33019"/>
        <dbReference type="ChEBI" id="CHEBI:37565"/>
        <dbReference type="ChEBI" id="CHEBI:58805"/>
        <dbReference type="EC" id="2.7.7.65"/>
    </reaction>
</comment>
<keyword evidence="3" id="KW-0472">Membrane</keyword>
<dbReference type="CDD" id="cd01949">
    <property type="entry name" value="GGDEF"/>
    <property type="match status" value="1"/>
</dbReference>
<dbReference type="SMART" id="SM00267">
    <property type="entry name" value="GGDEF"/>
    <property type="match status" value="1"/>
</dbReference>
<dbReference type="GO" id="GO:0052621">
    <property type="term" value="F:diguanylate cyclase activity"/>
    <property type="evidence" value="ECO:0007669"/>
    <property type="project" value="UniProtKB-EC"/>
</dbReference>
<dbReference type="InterPro" id="IPR029787">
    <property type="entry name" value="Nucleotide_cyclase"/>
</dbReference>
<protein>
    <recommendedName>
        <fullName evidence="1">diguanylate cyclase</fullName>
        <ecNumber evidence="1">2.7.7.65</ecNumber>
    </recommendedName>
</protein>
<evidence type="ECO:0000259" key="4">
    <source>
        <dbReference type="PROSITE" id="PS50887"/>
    </source>
</evidence>
<dbReference type="InterPro" id="IPR050469">
    <property type="entry name" value="Diguanylate_Cyclase"/>
</dbReference>
<dbReference type="InterPro" id="IPR054327">
    <property type="entry name" value="His-kinase-like_sensor"/>
</dbReference>
<dbReference type="Pfam" id="PF00990">
    <property type="entry name" value="GGDEF"/>
    <property type="match status" value="1"/>
</dbReference>
<evidence type="ECO:0000313" key="5">
    <source>
        <dbReference type="EMBL" id="SDQ69082.1"/>
    </source>
</evidence>
<keyword evidence="3" id="KW-1133">Transmembrane helix</keyword>
<organism evidence="5 6">
    <name type="scientific">Paraburkholderia tuberum</name>
    <dbReference type="NCBI Taxonomy" id="157910"/>
    <lineage>
        <taxon>Bacteria</taxon>
        <taxon>Pseudomonadati</taxon>
        <taxon>Pseudomonadota</taxon>
        <taxon>Betaproteobacteria</taxon>
        <taxon>Burkholderiales</taxon>
        <taxon>Burkholderiaceae</taxon>
        <taxon>Paraburkholderia</taxon>
    </lineage>
</organism>
<dbReference type="NCBIfam" id="TIGR00254">
    <property type="entry name" value="GGDEF"/>
    <property type="match status" value="1"/>
</dbReference>